<organism evidence="4 5">
    <name type="scientific">Mastacembelus armatus</name>
    <name type="common">zig-zag eel</name>
    <dbReference type="NCBI Taxonomy" id="205130"/>
    <lineage>
        <taxon>Eukaryota</taxon>
        <taxon>Metazoa</taxon>
        <taxon>Chordata</taxon>
        <taxon>Craniata</taxon>
        <taxon>Vertebrata</taxon>
        <taxon>Euteleostomi</taxon>
        <taxon>Actinopterygii</taxon>
        <taxon>Neopterygii</taxon>
        <taxon>Teleostei</taxon>
        <taxon>Neoteleostei</taxon>
        <taxon>Acanthomorphata</taxon>
        <taxon>Anabantaria</taxon>
        <taxon>Synbranchiformes</taxon>
        <taxon>Mastacembelidae</taxon>
        <taxon>Mastacembelus</taxon>
    </lineage>
</organism>
<dbReference type="Ensembl" id="ENSMAMT00000023557.2">
    <property type="protein sequence ID" value="ENSMAMP00000022970.1"/>
    <property type="gene ID" value="ENSMAMG00000015457.2"/>
</dbReference>
<dbReference type="InterPro" id="IPR032755">
    <property type="entry name" value="TSNAXIP1_N"/>
</dbReference>
<protein>
    <submittedName>
        <fullName evidence="4">Translin-associated factor X interacting protein 1</fullName>
    </submittedName>
</protein>
<dbReference type="GeneTree" id="ENSGT00940000175197"/>
<evidence type="ECO:0000259" key="3">
    <source>
        <dbReference type="Pfam" id="PF15739"/>
    </source>
</evidence>
<sequence length="443" mass="51389">MSPQKDIKFPPLTPSQKQRLTYDHNVQTVQTSEERREGESANSVFVHSSSPRKLCWTGSSYIYASPGTKPQLLMQLESCVKKELHMINPHEPKYQELKLQVYRNVFGCFIKEFKTYQPLLCAIKKEYENTLAYQQDQIRELEPLQSRLRLVTEECDRKIQARWREEQAEIAALKGEKLQLQRNIEVMRKNEKAMQAVVAHLQSELSSQYIQYREERDARRLLMWQLSDHTKGHVKKEDSAGEYTEEAKDPVELQLTLKVCREDLTKAQEELNRMKAEYWDVVPRRNWEALEQTHKQTLLQLKTLQGDFNQLKREYDTLLELHKGGSIQDRKHVSTIVQMNECASQGQSQIQSSQLKEMINSDISENSTLTAQEFRMALRTALPLKSDEEIDELVTSAQSEPDCSNDTISSKRLHSLLAEFDAAILPLCLDESEENASYHPPSD</sequence>
<evidence type="ECO:0000313" key="4">
    <source>
        <dbReference type="Ensembl" id="ENSMAMP00000022970.1"/>
    </source>
</evidence>
<evidence type="ECO:0000256" key="2">
    <source>
        <dbReference type="SAM" id="Coils"/>
    </source>
</evidence>
<reference evidence="4" key="2">
    <citation type="submission" date="2025-09" db="UniProtKB">
        <authorList>
            <consortium name="Ensembl"/>
        </authorList>
    </citation>
    <scope>IDENTIFICATION</scope>
</reference>
<feature type="coiled-coil region" evidence="2">
    <location>
        <begin position="163"/>
        <end position="190"/>
    </location>
</feature>
<evidence type="ECO:0000313" key="5">
    <source>
        <dbReference type="Proteomes" id="UP000261640"/>
    </source>
</evidence>
<dbReference type="OrthoDB" id="261426at2759"/>
<dbReference type="Proteomes" id="UP000261640">
    <property type="component" value="Unplaced"/>
</dbReference>
<accession>A0A3Q3SEI8</accession>
<dbReference type="RefSeq" id="XP_026167181.1">
    <property type="nucleotide sequence ID" value="XM_026311396.1"/>
</dbReference>
<feature type="domain" description="Translin-associated factor X-interacting protein 1 N-terminal" evidence="3">
    <location>
        <begin position="77"/>
        <end position="188"/>
    </location>
</feature>
<evidence type="ECO:0000256" key="1">
    <source>
        <dbReference type="ARBA" id="ARBA00023054"/>
    </source>
</evidence>
<reference evidence="4" key="1">
    <citation type="submission" date="2025-08" db="UniProtKB">
        <authorList>
            <consortium name="Ensembl"/>
        </authorList>
    </citation>
    <scope>IDENTIFICATION</scope>
</reference>
<dbReference type="GO" id="GO:0005737">
    <property type="term" value="C:cytoplasm"/>
    <property type="evidence" value="ECO:0007669"/>
    <property type="project" value="TreeGrafter"/>
</dbReference>
<dbReference type="GeneID" id="113132941"/>
<keyword evidence="5" id="KW-1185">Reference proteome</keyword>
<feature type="coiled-coil region" evidence="2">
    <location>
        <begin position="257"/>
        <end position="321"/>
    </location>
</feature>
<dbReference type="AlphaFoldDB" id="A0A3Q3SEI8"/>
<keyword evidence="1 2" id="KW-0175">Coiled coil</keyword>
<dbReference type="STRING" id="205130.ENSMAMP00000022970"/>
<dbReference type="Pfam" id="PF15739">
    <property type="entry name" value="TSNAXIP1_N"/>
    <property type="match status" value="1"/>
</dbReference>
<dbReference type="CTD" id="55815"/>
<dbReference type="PANTHER" id="PTHR16306:SF0">
    <property type="entry name" value="TRANSLIN-ASSOCIATED FACTOR X-INTERACTING PROTEIN 1"/>
    <property type="match status" value="1"/>
</dbReference>
<dbReference type="RefSeq" id="XP_026167180.1">
    <property type="nucleotide sequence ID" value="XM_026311395.1"/>
</dbReference>
<dbReference type="PANTHER" id="PTHR16306">
    <property type="entry name" value="TRANSLIN-ASSOCIATED FACTOR X-INTERACTING PROTEIN 1"/>
    <property type="match status" value="1"/>
</dbReference>
<proteinExistence type="predicted"/>
<name>A0A3Q3SEI8_9TELE</name>